<feature type="non-terminal residue" evidence="1">
    <location>
        <position position="59"/>
    </location>
</feature>
<sequence length="59" mass="7098">MHNNKKVKSRKHAFKTYKNFLRKFRSSSSCVFLNVKSPSFVQLRFPKRIVYALGYREQT</sequence>
<dbReference type="EMBL" id="JACVVK020000024">
    <property type="protein sequence ID" value="KAK7502672.1"/>
    <property type="molecule type" value="Genomic_DNA"/>
</dbReference>
<protein>
    <submittedName>
        <fullName evidence="1">Uncharacterized protein</fullName>
    </submittedName>
</protein>
<gene>
    <name evidence="1" type="ORF">BaRGS_00005922</name>
</gene>
<name>A0ABD0LTR0_9CAEN</name>
<dbReference type="AlphaFoldDB" id="A0ABD0LTR0"/>
<comment type="caution">
    <text evidence="1">The sequence shown here is derived from an EMBL/GenBank/DDBJ whole genome shotgun (WGS) entry which is preliminary data.</text>
</comment>
<accession>A0ABD0LTR0</accession>
<organism evidence="1 2">
    <name type="scientific">Batillaria attramentaria</name>
    <dbReference type="NCBI Taxonomy" id="370345"/>
    <lineage>
        <taxon>Eukaryota</taxon>
        <taxon>Metazoa</taxon>
        <taxon>Spiralia</taxon>
        <taxon>Lophotrochozoa</taxon>
        <taxon>Mollusca</taxon>
        <taxon>Gastropoda</taxon>
        <taxon>Caenogastropoda</taxon>
        <taxon>Sorbeoconcha</taxon>
        <taxon>Cerithioidea</taxon>
        <taxon>Batillariidae</taxon>
        <taxon>Batillaria</taxon>
    </lineage>
</organism>
<dbReference type="Proteomes" id="UP001519460">
    <property type="component" value="Unassembled WGS sequence"/>
</dbReference>
<reference evidence="1 2" key="1">
    <citation type="journal article" date="2023" name="Sci. Data">
        <title>Genome assembly of the Korean intertidal mud-creeper Batillaria attramentaria.</title>
        <authorList>
            <person name="Patra A.K."/>
            <person name="Ho P.T."/>
            <person name="Jun S."/>
            <person name="Lee S.J."/>
            <person name="Kim Y."/>
            <person name="Won Y.J."/>
        </authorList>
    </citation>
    <scope>NUCLEOTIDE SEQUENCE [LARGE SCALE GENOMIC DNA]</scope>
    <source>
        <strain evidence="1">Wonlab-2016</strain>
    </source>
</reference>
<evidence type="ECO:0000313" key="1">
    <source>
        <dbReference type="EMBL" id="KAK7502672.1"/>
    </source>
</evidence>
<proteinExistence type="predicted"/>
<keyword evidence="2" id="KW-1185">Reference proteome</keyword>
<evidence type="ECO:0000313" key="2">
    <source>
        <dbReference type="Proteomes" id="UP001519460"/>
    </source>
</evidence>